<protein>
    <recommendedName>
        <fullName evidence="1">Helicase XPB/Ssl2 N-terminal domain-containing protein</fullName>
    </recommendedName>
</protein>
<gene>
    <name evidence="2" type="ORF">DMA12_21375</name>
</gene>
<dbReference type="OrthoDB" id="443235at2"/>
<dbReference type="Proteomes" id="UP000286716">
    <property type="component" value="Unassembled WGS sequence"/>
</dbReference>
<proteinExistence type="predicted"/>
<dbReference type="Pfam" id="PF13625">
    <property type="entry name" value="Helicase_C_3"/>
    <property type="match status" value="1"/>
</dbReference>
<dbReference type="AlphaFoldDB" id="A0A428WHC9"/>
<name>A0A428WHC9_AMYBA</name>
<reference evidence="2 3" key="1">
    <citation type="submission" date="2018-05" db="EMBL/GenBank/DDBJ databases">
        <title>Evolution of GPA BGCs.</title>
        <authorList>
            <person name="Waglechner N."/>
            <person name="Wright G.D."/>
        </authorList>
    </citation>
    <scope>NUCLEOTIDE SEQUENCE [LARGE SCALE GENOMIC DNA]</scope>
    <source>
        <strain evidence="2 3">DSM 5908</strain>
    </source>
</reference>
<keyword evidence="3" id="KW-1185">Reference proteome</keyword>
<dbReference type="EMBL" id="QHHU01000029">
    <property type="protein sequence ID" value="RSM42470.1"/>
    <property type="molecule type" value="Genomic_DNA"/>
</dbReference>
<evidence type="ECO:0000313" key="2">
    <source>
        <dbReference type="EMBL" id="RSM42470.1"/>
    </source>
</evidence>
<organism evidence="2 3">
    <name type="scientific">Amycolatopsis balhimycina DSM 5908</name>
    <dbReference type="NCBI Taxonomy" id="1081091"/>
    <lineage>
        <taxon>Bacteria</taxon>
        <taxon>Bacillati</taxon>
        <taxon>Actinomycetota</taxon>
        <taxon>Actinomycetes</taxon>
        <taxon>Pseudonocardiales</taxon>
        <taxon>Pseudonocardiaceae</taxon>
        <taxon>Amycolatopsis</taxon>
    </lineage>
</organism>
<dbReference type="InterPro" id="IPR032830">
    <property type="entry name" value="XPB/Ssl2_N"/>
</dbReference>
<evidence type="ECO:0000313" key="3">
    <source>
        <dbReference type="Proteomes" id="UP000286716"/>
    </source>
</evidence>
<comment type="caution">
    <text evidence="2">The sequence shown here is derived from an EMBL/GenBank/DDBJ whole genome shotgun (WGS) entry which is preliminary data.</text>
</comment>
<evidence type="ECO:0000259" key="1">
    <source>
        <dbReference type="Pfam" id="PF13625"/>
    </source>
</evidence>
<sequence>METVNDDEERWLLSTEQVAVANLRTMLELCAGGELKVSDKTSLPAAATVNVVTEHLVDHDFYADAAIAAFAWPLLLQAGGLAKVERGKLQLTPKGRAAPAKPGPDTIRQLWQRWLTHAVIDEFSRVEQIKGQRAANVLTAAKTRRGMVAKALSRCEPGEWLDVDTLFKTMRRGNMSPTIARSERALWKLYLEDPQYGSLGYDGFHKWELLEGRYTLAVLFEYAATLGLIDVDYVHPAGARDDFRDNWGGDELDALSRYDGLLAIRLNALGAYVLGLTDTYEPPVAEVPDVRPLKVLPNLDVVATTPLPAADRLTLSAFGERTADYVWAVSATSLLAGVDAGRDLDEFTRFLGERTEHELPGALTTLLSDVRRRIGQLVDLGHVRLIECSDPATAALITRDRSLRSLCRLIGDRHLAVLPDQELKFRKALRKIGYALPGS</sequence>
<dbReference type="RefSeq" id="WP_020641522.1">
    <property type="nucleotide sequence ID" value="NZ_QHHU01000029.1"/>
</dbReference>
<feature type="domain" description="Helicase XPB/Ssl2 N-terminal" evidence="1">
    <location>
        <begin position="296"/>
        <end position="406"/>
    </location>
</feature>
<accession>A0A428WHC9</accession>